<feature type="domain" description="AB hydrolase-1" evidence="2">
    <location>
        <begin position="77"/>
        <end position="254"/>
    </location>
</feature>
<dbReference type="PANTHER" id="PTHR43798">
    <property type="entry name" value="MONOACYLGLYCEROL LIPASE"/>
    <property type="match status" value="1"/>
</dbReference>
<protein>
    <recommendedName>
        <fullName evidence="2">AB hydrolase-1 domain-containing protein</fullName>
    </recommendedName>
</protein>
<dbReference type="InterPro" id="IPR000073">
    <property type="entry name" value="AB_hydrolase_1"/>
</dbReference>
<dbReference type="InterPro" id="IPR050266">
    <property type="entry name" value="AB_hydrolase_sf"/>
</dbReference>
<dbReference type="Gene3D" id="3.40.50.1820">
    <property type="entry name" value="alpha/beta hydrolase"/>
    <property type="match status" value="1"/>
</dbReference>
<dbReference type="Pfam" id="PF00561">
    <property type="entry name" value="Abhydrolase_1"/>
    <property type="match status" value="1"/>
</dbReference>
<name>A0A507CU94_9FUNG</name>
<sequence>MLSATEVSILAVLGLVGWYHLLVPSNNADLGSLSTVSDPRTMNLIQKTYPRPLAQNMAALTHGLTHFFLTGPVDGKRIVLIHGITGVTVENLVTAASFPQVIERLAERGFYVLSYDLYGMGHSSSPGIPYTAETYVLQLRDILNHVGWTKSILLGFSLGGAIAIQFAQVHPELVEKLVLVAPAGLKKGVPGAARIFEVPSIGEMLFYMIGRRVLGARTRKHEKGLIAEPYKSVFIAMQRLNIYAHPGFLRTYYQIIRNGPIRFMEPLYESVGKKLGKRVLCIWGRQDTTAVFSEESLVFRSLMPEAQFLWLEGRHTILAEGVEAVDAIRDFCV</sequence>
<evidence type="ECO:0000259" key="2">
    <source>
        <dbReference type="Pfam" id="PF00561"/>
    </source>
</evidence>
<dbReference type="PRINTS" id="PR00111">
    <property type="entry name" value="ABHYDROLASE"/>
</dbReference>
<dbReference type="Proteomes" id="UP000320333">
    <property type="component" value="Unassembled WGS sequence"/>
</dbReference>
<comment type="caution">
    <text evidence="3">The sequence shown here is derived from an EMBL/GenBank/DDBJ whole genome shotgun (WGS) entry which is preliminary data.</text>
</comment>
<dbReference type="GO" id="GO:0016787">
    <property type="term" value="F:hydrolase activity"/>
    <property type="evidence" value="ECO:0007669"/>
    <property type="project" value="UniProtKB-KW"/>
</dbReference>
<dbReference type="OrthoDB" id="408373at2759"/>
<proteinExistence type="predicted"/>
<evidence type="ECO:0000313" key="4">
    <source>
        <dbReference type="Proteomes" id="UP000320333"/>
    </source>
</evidence>
<dbReference type="EMBL" id="QEAP01001614">
    <property type="protein sequence ID" value="TPX42727.1"/>
    <property type="molecule type" value="Genomic_DNA"/>
</dbReference>
<dbReference type="GO" id="GO:0016020">
    <property type="term" value="C:membrane"/>
    <property type="evidence" value="ECO:0007669"/>
    <property type="project" value="TreeGrafter"/>
</dbReference>
<dbReference type="InterPro" id="IPR029058">
    <property type="entry name" value="AB_hydrolase_fold"/>
</dbReference>
<dbReference type="PANTHER" id="PTHR43798:SF31">
    <property type="entry name" value="AB HYDROLASE SUPERFAMILY PROTEIN YCLE"/>
    <property type="match status" value="1"/>
</dbReference>
<keyword evidence="1" id="KW-0378">Hydrolase</keyword>
<evidence type="ECO:0000256" key="1">
    <source>
        <dbReference type="ARBA" id="ARBA00022801"/>
    </source>
</evidence>
<accession>A0A507CU94</accession>
<keyword evidence="4" id="KW-1185">Reference proteome</keyword>
<evidence type="ECO:0000313" key="3">
    <source>
        <dbReference type="EMBL" id="TPX42727.1"/>
    </source>
</evidence>
<gene>
    <name evidence="3" type="ORF">CcCBS67573_g10493</name>
</gene>
<organism evidence="3 4">
    <name type="scientific">Chytriomyces confervae</name>
    <dbReference type="NCBI Taxonomy" id="246404"/>
    <lineage>
        <taxon>Eukaryota</taxon>
        <taxon>Fungi</taxon>
        <taxon>Fungi incertae sedis</taxon>
        <taxon>Chytridiomycota</taxon>
        <taxon>Chytridiomycota incertae sedis</taxon>
        <taxon>Chytridiomycetes</taxon>
        <taxon>Chytridiales</taxon>
        <taxon>Chytriomycetaceae</taxon>
        <taxon>Chytriomyces</taxon>
    </lineage>
</organism>
<dbReference type="SUPFAM" id="SSF53474">
    <property type="entry name" value="alpha/beta-Hydrolases"/>
    <property type="match status" value="1"/>
</dbReference>
<dbReference type="AlphaFoldDB" id="A0A507CU94"/>
<reference evidence="3 4" key="1">
    <citation type="journal article" date="2019" name="Sci. Rep.">
        <title>Comparative genomics of chytrid fungi reveal insights into the obligate biotrophic and pathogenic lifestyle of Synchytrium endobioticum.</title>
        <authorList>
            <person name="van de Vossenberg B.T.L.H."/>
            <person name="Warris S."/>
            <person name="Nguyen H.D.T."/>
            <person name="van Gent-Pelzer M.P.E."/>
            <person name="Joly D.L."/>
            <person name="van de Geest H.C."/>
            <person name="Bonants P.J.M."/>
            <person name="Smith D.S."/>
            <person name="Levesque C.A."/>
            <person name="van der Lee T.A.J."/>
        </authorList>
    </citation>
    <scope>NUCLEOTIDE SEQUENCE [LARGE SCALE GENOMIC DNA]</scope>
    <source>
        <strain evidence="3 4">CBS 675.73</strain>
    </source>
</reference>
<dbReference type="STRING" id="246404.A0A507CU94"/>